<gene>
    <name evidence="2" type="ORF">ACFFI0_15140</name>
</gene>
<dbReference type="InterPro" id="IPR003423">
    <property type="entry name" value="OMP_efflux"/>
</dbReference>
<reference evidence="2 3" key="1">
    <citation type="submission" date="2024-09" db="EMBL/GenBank/DDBJ databases">
        <authorList>
            <person name="Sun Q."/>
            <person name="Mori K."/>
        </authorList>
    </citation>
    <scope>NUCLEOTIDE SEQUENCE [LARGE SCALE GENOMIC DNA]</scope>
    <source>
        <strain evidence="2 3">CCM 7765</strain>
    </source>
</reference>
<dbReference type="EMBL" id="JBHLWO010000002">
    <property type="protein sequence ID" value="MFC0319655.1"/>
    <property type="molecule type" value="Genomic_DNA"/>
</dbReference>
<organism evidence="2 3">
    <name type="scientific">Olivibacter oleidegradans</name>
    <dbReference type="NCBI Taxonomy" id="760123"/>
    <lineage>
        <taxon>Bacteria</taxon>
        <taxon>Pseudomonadati</taxon>
        <taxon>Bacteroidota</taxon>
        <taxon>Sphingobacteriia</taxon>
        <taxon>Sphingobacteriales</taxon>
        <taxon>Sphingobacteriaceae</taxon>
        <taxon>Olivibacter</taxon>
    </lineage>
</organism>
<dbReference type="Gene3D" id="1.20.1600.10">
    <property type="entry name" value="Outer membrane efflux proteins (OEP)"/>
    <property type="match status" value="1"/>
</dbReference>
<sequence length="431" mass="49544">MTAKTPILLVIFFLSSICSVSYGQIKPDTLRIYPEEAEQLFLRNNLSLIAERLNIDQANALILQAKVWPNPNLSIDEINLNRNSTSESIPPLFGSFARNQQFTVQLEQLILTARKRKKNISLEVSNKQLAENTFIDFLQSLKVEFRALLANLLFNQETFSDLERQAQLVNKLVKAQEVQLQEGNISQASYLRLKALGIELLSELNETSEERNKLQSNLKTLMAISGSTFIVLNDNKLNEKTINKWSDMPYTALLEMADHHNSQLKIANSLKEVSSSTLAVEKAKRIPDLTVNLNYDRNGSTMFNFFGAGISFDLPLFDRNKGNIKYATIEMKKQEQLTEEKRNAIRNQLDETYKNIRQRIQLYRSFDANYLVQLEKMQSSIANNLLSRNLSLLEFLDLFDSFKSNKQLYYKTKRDIQLQACELTYIIGKDL</sequence>
<dbReference type="SUPFAM" id="SSF56954">
    <property type="entry name" value="Outer membrane efflux proteins (OEP)"/>
    <property type="match status" value="1"/>
</dbReference>
<dbReference type="Pfam" id="PF02321">
    <property type="entry name" value="OEP"/>
    <property type="match status" value="2"/>
</dbReference>
<name>A0ABV6HL79_9SPHI</name>
<accession>A0ABV6HL79</accession>
<dbReference type="Proteomes" id="UP001589774">
    <property type="component" value="Unassembled WGS sequence"/>
</dbReference>
<dbReference type="PANTHER" id="PTHR30203:SF23">
    <property type="entry name" value="OUTER MEMBRANE EFFLUX PROTEIN"/>
    <property type="match status" value="1"/>
</dbReference>
<evidence type="ECO:0000313" key="2">
    <source>
        <dbReference type="EMBL" id="MFC0319655.1"/>
    </source>
</evidence>
<keyword evidence="3" id="KW-1185">Reference proteome</keyword>
<dbReference type="InterPro" id="IPR010131">
    <property type="entry name" value="MdtP/NodT-like"/>
</dbReference>
<evidence type="ECO:0000256" key="1">
    <source>
        <dbReference type="ARBA" id="ARBA00007613"/>
    </source>
</evidence>
<comment type="similarity">
    <text evidence="1">Belongs to the outer membrane factor (OMF) (TC 1.B.17) family.</text>
</comment>
<proteinExistence type="inferred from homology"/>
<comment type="caution">
    <text evidence="2">The sequence shown here is derived from an EMBL/GenBank/DDBJ whole genome shotgun (WGS) entry which is preliminary data.</text>
</comment>
<dbReference type="PANTHER" id="PTHR30203">
    <property type="entry name" value="OUTER MEMBRANE CATION EFFLUX PROTEIN"/>
    <property type="match status" value="1"/>
</dbReference>
<dbReference type="RefSeq" id="WP_165446954.1">
    <property type="nucleotide sequence ID" value="NZ_JBHLWO010000002.1"/>
</dbReference>
<evidence type="ECO:0000313" key="3">
    <source>
        <dbReference type="Proteomes" id="UP001589774"/>
    </source>
</evidence>
<protein>
    <submittedName>
        <fullName evidence="2">TolC family protein</fullName>
    </submittedName>
</protein>